<accession>A0A484MIT9</accession>
<dbReference type="PANTHER" id="PTHR11439">
    <property type="entry name" value="GAG-POL-RELATED RETROTRANSPOSON"/>
    <property type="match status" value="1"/>
</dbReference>
<keyword evidence="3" id="KW-1185">Reference proteome</keyword>
<dbReference type="EMBL" id="OOIL02003592">
    <property type="protein sequence ID" value="VFQ88437.1"/>
    <property type="molecule type" value="Genomic_DNA"/>
</dbReference>
<proteinExistence type="predicted"/>
<feature type="region of interest" description="Disordered" evidence="1">
    <location>
        <begin position="162"/>
        <end position="212"/>
    </location>
</feature>
<evidence type="ECO:0008006" key="4">
    <source>
        <dbReference type="Google" id="ProtNLM"/>
    </source>
</evidence>
<dbReference type="OrthoDB" id="1303529at2759"/>
<protein>
    <recommendedName>
        <fullName evidence="4">Reverse transcriptase Ty1/copia-type domain-containing protein</fullName>
    </recommendedName>
</protein>
<evidence type="ECO:0000313" key="3">
    <source>
        <dbReference type="Proteomes" id="UP000595140"/>
    </source>
</evidence>
<evidence type="ECO:0000256" key="1">
    <source>
        <dbReference type="SAM" id="MobiDB-lite"/>
    </source>
</evidence>
<dbReference type="Proteomes" id="UP000595140">
    <property type="component" value="Unassembled WGS sequence"/>
</dbReference>
<name>A0A484MIT9_9ASTE</name>
<dbReference type="AlphaFoldDB" id="A0A484MIT9"/>
<evidence type="ECO:0000313" key="2">
    <source>
        <dbReference type="EMBL" id="VFQ88437.1"/>
    </source>
</evidence>
<organism evidence="2 3">
    <name type="scientific">Cuscuta campestris</name>
    <dbReference type="NCBI Taxonomy" id="132261"/>
    <lineage>
        <taxon>Eukaryota</taxon>
        <taxon>Viridiplantae</taxon>
        <taxon>Streptophyta</taxon>
        <taxon>Embryophyta</taxon>
        <taxon>Tracheophyta</taxon>
        <taxon>Spermatophyta</taxon>
        <taxon>Magnoliopsida</taxon>
        <taxon>eudicotyledons</taxon>
        <taxon>Gunneridae</taxon>
        <taxon>Pentapetalae</taxon>
        <taxon>asterids</taxon>
        <taxon>lamiids</taxon>
        <taxon>Solanales</taxon>
        <taxon>Convolvulaceae</taxon>
        <taxon>Cuscuteae</taxon>
        <taxon>Cuscuta</taxon>
        <taxon>Cuscuta subgen. Grammica</taxon>
        <taxon>Cuscuta sect. Cleistogrammica</taxon>
    </lineage>
</organism>
<dbReference type="PANTHER" id="PTHR11439:SF524">
    <property type="entry name" value="RNA-DIRECTED DNA POLYMERASE, PROTEIN KINASE RLK-PELLE-DLSV FAMILY"/>
    <property type="match status" value="1"/>
</dbReference>
<sequence>MTCDQQMFPAYWLLSMVGRQTLEPEHRGRPQHDSTPKEPSSYIKPSLLLKSLNVRECSLSSPSLRLLTQKASYLPILGALVDDPSLYRSTAGALEYLTFTRPNLTYAFQQLFIHLHCPRTTHLTALKRVLHFLHGTVTHEITLSRSTTDSLQDCSDVDWAGDYKPPPIADRRLEVGTHDDDENPQGPNYSNNQFDTSHSCTRSPESRPKIGS</sequence>
<feature type="compositionally biased region" description="Polar residues" evidence="1">
    <location>
        <begin position="185"/>
        <end position="203"/>
    </location>
</feature>
<gene>
    <name evidence="2" type="ORF">CCAM_LOCUS30213</name>
</gene>
<feature type="compositionally biased region" description="Basic and acidic residues" evidence="1">
    <location>
        <begin position="169"/>
        <end position="178"/>
    </location>
</feature>
<reference evidence="2 3" key="1">
    <citation type="submission" date="2018-04" db="EMBL/GenBank/DDBJ databases">
        <authorList>
            <person name="Vogel A."/>
        </authorList>
    </citation>
    <scope>NUCLEOTIDE SEQUENCE [LARGE SCALE GENOMIC DNA]</scope>
</reference>